<dbReference type="AlphaFoldDB" id="A0AAD5QBN8"/>
<gene>
    <name evidence="3" type="ORF">P43SY_001751</name>
</gene>
<evidence type="ECO:0000256" key="1">
    <source>
        <dbReference type="SAM" id="MobiDB-lite"/>
    </source>
</evidence>
<name>A0AAD5QBN8_PYTIN</name>
<keyword evidence="2" id="KW-0472">Membrane</keyword>
<sequence>MALALLWWMVSGVVCVLTTLTAYVYRRRRALGWSASSDDEDDDDDGDDDDEPEVEVTRTRKETAESEKVALIDASTAIPVSTWGRNAILALLGRTPSPSPQPKLTKASRRHHRIAVPKVHKSHFYPVLDESLLWYARWEHSNRHLAAAPLESLSTDTQLDIRIEEPSAPLASLLSPPSLIAPI</sequence>
<proteinExistence type="predicted"/>
<comment type="caution">
    <text evidence="3">The sequence shown here is derived from an EMBL/GenBank/DDBJ whole genome shotgun (WGS) entry which is preliminary data.</text>
</comment>
<accession>A0AAD5QBN8</accession>
<feature type="transmembrane region" description="Helical" evidence="2">
    <location>
        <begin position="6"/>
        <end position="25"/>
    </location>
</feature>
<keyword evidence="2" id="KW-1133">Transmembrane helix</keyword>
<reference evidence="3" key="1">
    <citation type="submission" date="2021-12" db="EMBL/GenBank/DDBJ databases">
        <title>Prjna785345.</title>
        <authorList>
            <person name="Rujirawat T."/>
            <person name="Krajaejun T."/>
        </authorList>
    </citation>
    <scope>NUCLEOTIDE SEQUENCE</scope>
    <source>
        <strain evidence="3">Pi057C3</strain>
    </source>
</reference>
<keyword evidence="4" id="KW-1185">Reference proteome</keyword>
<organism evidence="3 4">
    <name type="scientific">Pythium insidiosum</name>
    <name type="common">Pythiosis disease agent</name>
    <dbReference type="NCBI Taxonomy" id="114742"/>
    <lineage>
        <taxon>Eukaryota</taxon>
        <taxon>Sar</taxon>
        <taxon>Stramenopiles</taxon>
        <taxon>Oomycota</taxon>
        <taxon>Peronosporomycetes</taxon>
        <taxon>Pythiales</taxon>
        <taxon>Pythiaceae</taxon>
        <taxon>Pythium</taxon>
    </lineage>
</organism>
<evidence type="ECO:0000256" key="2">
    <source>
        <dbReference type="SAM" id="Phobius"/>
    </source>
</evidence>
<evidence type="ECO:0000313" key="4">
    <source>
        <dbReference type="Proteomes" id="UP001209570"/>
    </source>
</evidence>
<feature type="region of interest" description="Disordered" evidence="1">
    <location>
        <begin position="34"/>
        <end position="62"/>
    </location>
</feature>
<dbReference type="Proteomes" id="UP001209570">
    <property type="component" value="Unassembled WGS sequence"/>
</dbReference>
<evidence type="ECO:0000313" key="3">
    <source>
        <dbReference type="EMBL" id="KAJ0406900.1"/>
    </source>
</evidence>
<dbReference type="EMBL" id="JAKCXM010000027">
    <property type="protein sequence ID" value="KAJ0406900.1"/>
    <property type="molecule type" value="Genomic_DNA"/>
</dbReference>
<feature type="compositionally biased region" description="Acidic residues" evidence="1">
    <location>
        <begin position="37"/>
        <end position="54"/>
    </location>
</feature>
<keyword evidence="2" id="KW-0812">Transmembrane</keyword>
<protein>
    <submittedName>
        <fullName evidence="3">Uncharacterized protein</fullName>
    </submittedName>
</protein>